<reference evidence="2 3" key="1">
    <citation type="submission" date="2020-01" db="EMBL/GenBank/DDBJ databases">
        <title>Leptobacterium flavescens.</title>
        <authorList>
            <person name="Wang G."/>
        </authorList>
    </citation>
    <scope>NUCLEOTIDE SEQUENCE [LARGE SCALE GENOMIC DNA]</scope>
    <source>
        <strain evidence="2 3">KCTC 22160</strain>
    </source>
</reference>
<protein>
    <submittedName>
        <fullName evidence="2">Methyltransferase domain-containing protein</fullName>
    </submittedName>
</protein>
<dbReference type="CDD" id="cd02440">
    <property type="entry name" value="AdoMet_MTases"/>
    <property type="match status" value="1"/>
</dbReference>
<evidence type="ECO:0000313" key="3">
    <source>
        <dbReference type="Proteomes" id="UP000468581"/>
    </source>
</evidence>
<proteinExistence type="predicted"/>
<keyword evidence="2" id="KW-0489">Methyltransferase</keyword>
<name>A0A6P0UPI6_9FLAO</name>
<evidence type="ECO:0000313" key="2">
    <source>
        <dbReference type="EMBL" id="NER14380.1"/>
    </source>
</evidence>
<keyword evidence="2" id="KW-0808">Transferase</keyword>
<dbReference type="Gene3D" id="3.40.50.150">
    <property type="entry name" value="Vaccinia Virus protein VP39"/>
    <property type="match status" value="1"/>
</dbReference>
<dbReference type="AlphaFoldDB" id="A0A6P0UPI6"/>
<gene>
    <name evidence="2" type="ORF">GWK08_13080</name>
</gene>
<dbReference type="Proteomes" id="UP000468581">
    <property type="component" value="Unassembled WGS sequence"/>
</dbReference>
<evidence type="ECO:0000259" key="1">
    <source>
        <dbReference type="Pfam" id="PF13649"/>
    </source>
</evidence>
<accession>A0A6P0UPI6</accession>
<dbReference type="Pfam" id="PF13649">
    <property type="entry name" value="Methyltransf_25"/>
    <property type="match status" value="1"/>
</dbReference>
<organism evidence="2 3">
    <name type="scientific">Leptobacterium flavescens</name>
    <dbReference type="NCBI Taxonomy" id="472055"/>
    <lineage>
        <taxon>Bacteria</taxon>
        <taxon>Pseudomonadati</taxon>
        <taxon>Bacteroidota</taxon>
        <taxon>Flavobacteriia</taxon>
        <taxon>Flavobacteriales</taxon>
        <taxon>Flavobacteriaceae</taxon>
        <taxon>Leptobacterium</taxon>
    </lineage>
</organism>
<dbReference type="EMBL" id="JAABOO010000003">
    <property type="protein sequence ID" value="NER14380.1"/>
    <property type="molecule type" value="Genomic_DNA"/>
</dbReference>
<dbReference type="GO" id="GO:0008168">
    <property type="term" value="F:methyltransferase activity"/>
    <property type="evidence" value="ECO:0007669"/>
    <property type="project" value="UniProtKB-KW"/>
</dbReference>
<sequence>MSKLFTLSAVKNLKQTGSLFRSSRFLAEKLTQSLDPDKEMVIVELGAGDGIITKQILNKMGIASRLYSYEINETFLPMLNDINDDRLNVLNKCVSGISTDFKEDEVDMVISSLPLTLIDFPFKKQLMSDVRQVLKPEGQFVQYQYSKNDMNFLKNSFAEFTTNFCLLNLPPAFIYTCIN</sequence>
<keyword evidence="3" id="KW-1185">Reference proteome</keyword>
<dbReference type="RefSeq" id="WP_163607673.1">
    <property type="nucleotide sequence ID" value="NZ_JAABOO010000003.1"/>
</dbReference>
<dbReference type="SUPFAM" id="SSF53335">
    <property type="entry name" value="S-adenosyl-L-methionine-dependent methyltransferases"/>
    <property type="match status" value="1"/>
</dbReference>
<comment type="caution">
    <text evidence="2">The sequence shown here is derived from an EMBL/GenBank/DDBJ whole genome shotgun (WGS) entry which is preliminary data.</text>
</comment>
<feature type="domain" description="Methyltransferase" evidence="1">
    <location>
        <begin position="42"/>
        <end position="138"/>
    </location>
</feature>
<dbReference type="GO" id="GO:0032259">
    <property type="term" value="P:methylation"/>
    <property type="evidence" value="ECO:0007669"/>
    <property type="project" value="UniProtKB-KW"/>
</dbReference>
<dbReference type="InterPro" id="IPR029063">
    <property type="entry name" value="SAM-dependent_MTases_sf"/>
</dbReference>
<dbReference type="InterPro" id="IPR041698">
    <property type="entry name" value="Methyltransf_25"/>
</dbReference>